<evidence type="ECO:0008006" key="4">
    <source>
        <dbReference type="Google" id="ProtNLM"/>
    </source>
</evidence>
<dbReference type="Proteomes" id="UP000002009">
    <property type="component" value="Chromosome 2"/>
</dbReference>
<name>C1DZ06_MICCC</name>
<dbReference type="GeneID" id="8241456"/>
<dbReference type="EMBL" id="CP001323">
    <property type="protein sequence ID" value="ACO61031.1"/>
    <property type="molecule type" value="Genomic_DNA"/>
</dbReference>
<feature type="compositionally biased region" description="Polar residues" evidence="1">
    <location>
        <begin position="114"/>
        <end position="124"/>
    </location>
</feature>
<proteinExistence type="predicted"/>
<reference evidence="2 3" key="1">
    <citation type="journal article" date="2009" name="Science">
        <title>Green evolution and dynamic adaptations revealed by genomes of the marine picoeukaryotes Micromonas.</title>
        <authorList>
            <person name="Worden A.Z."/>
            <person name="Lee J.H."/>
            <person name="Mock T."/>
            <person name="Rouze P."/>
            <person name="Simmons M.P."/>
            <person name="Aerts A.L."/>
            <person name="Allen A.E."/>
            <person name="Cuvelier M.L."/>
            <person name="Derelle E."/>
            <person name="Everett M.V."/>
            <person name="Foulon E."/>
            <person name="Grimwood J."/>
            <person name="Gundlach H."/>
            <person name="Henrissat B."/>
            <person name="Napoli C."/>
            <person name="McDonald S.M."/>
            <person name="Parker M.S."/>
            <person name="Rombauts S."/>
            <person name="Salamov A."/>
            <person name="Von Dassow P."/>
            <person name="Badger J.H."/>
            <person name="Coutinho P.M."/>
            <person name="Demir E."/>
            <person name="Dubchak I."/>
            <person name="Gentemann C."/>
            <person name="Eikrem W."/>
            <person name="Gready J.E."/>
            <person name="John U."/>
            <person name="Lanier W."/>
            <person name="Lindquist E.A."/>
            <person name="Lucas S."/>
            <person name="Mayer K.F."/>
            <person name="Moreau H."/>
            <person name="Not F."/>
            <person name="Otillar R."/>
            <person name="Panaud O."/>
            <person name="Pangilinan J."/>
            <person name="Paulsen I."/>
            <person name="Piegu B."/>
            <person name="Poliakov A."/>
            <person name="Robbens S."/>
            <person name="Schmutz J."/>
            <person name="Toulza E."/>
            <person name="Wyss T."/>
            <person name="Zelensky A."/>
            <person name="Zhou K."/>
            <person name="Armbrust E.V."/>
            <person name="Bhattacharya D."/>
            <person name="Goodenough U.W."/>
            <person name="Van de Peer Y."/>
            <person name="Grigoriev I.V."/>
        </authorList>
    </citation>
    <scope>NUCLEOTIDE SEQUENCE [LARGE SCALE GENOMIC DNA]</scope>
    <source>
        <strain evidence="3">RCC299 / NOUM17</strain>
    </source>
</reference>
<sequence length="242" mass="25998">MNIAVPHKGHTTHLGRDAGVDVMEKIAMETTLSRVPTSSNKAQFPVYSKNDFKVPDGTNGGYWVGDRRKVAGAKQPTKRFIARSSYSHDVCDPREAAGVTRARPSMKPVAKPGSSASARFDGTSSQVTHYGTYGSNPLDRGATGTMGIGAGITQRSSTNELGMGTTRVTRHVPGYSGFIAEAPHNMDALSASDGVAVRPDEKKTMLLASVDQYSRDVVPGYTGWRPQEPVNFRHFRGILTGT</sequence>
<organism evidence="2 3">
    <name type="scientific">Micromonas commoda (strain RCC299 / NOUM17 / CCMP2709)</name>
    <name type="common">Picoplanktonic green alga</name>
    <dbReference type="NCBI Taxonomy" id="296587"/>
    <lineage>
        <taxon>Eukaryota</taxon>
        <taxon>Viridiplantae</taxon>
        <taxon>Chlorophyta</taxon>
        <taxon>Mamiellophyceae</taxon>
        <taxon>Mamiellales</taxon>
        <taxon>Mamiellaceae</taxon>
        <taxon>Micromonas</taxon>
    </lineage>
</organism>
<accession>C1DZ06</accession>
<dbReference type="eggNOG" id="ENOG502S63T">
    <property type="taxonomic scope" value="Eukaryota"/>
</dbReference>
<evidence type="ECO:0000313" key="3">
    <source>
        <dbReference type="Proteomes" id="UP000002009"/>
    </source>
</evidence>
<dbReference type="KEGG" id="mis:MICPUN_55763"/>
<evidence type="ECO:0000256" key="1">
    <source>
        <dbReference type="SAM" id="MobiDB-lite"/>
    </source>
</evidence>
<feature type="region of interest" description="Disordered" evidence="1">
    <location>
        <begin position="96"/>
        <end position="124"/>
    </location>
</feature>
<dbReference type="AlphaFoldDB" id="C1DZ06"/>
<dbReference type="RefSeq" id="XP_002499773.1">
    <property type="nucleotide sequence ID" value="XM_002499727.1"/>
</dbReference>
<protein>
    <recommendedName>
        <fullName evidence="4">Flagellar associated protein</fullName>
    </recommendedName>
</protein>
<gene>
    <name evidence="2" type="ORF">MICPUN_55763</name>
</gene>
<dbReference type="InParanoid" id="C1DZ06"/>
<keyword evidence="3" id="KW-1185">Reference proteome</keyword>
<dbReference type="OrthoDB" id="59449at2759"/>
<evidence type="ECO:0000313" key="2">
    <source>
        <dbReference type="EMBL" id="ACO61031.1"/>
    </source>
</evidence>